<dbReference type="GO" id="GO:0006633">
    <property type="term" value="P:fatty acid biosynthetic process"/>
    <property type="evidence" value="ECO:0007669"/>
    <property type="project" value="UniProtKB-KW"/>
</dbReference>
<keyword evidence="4" id="KW-0444">Lipid biosynthesis</keyword>
<gene>
    <name evidence="14" type="ORF">CBF32_08715</name>
</gene>
<dbReference type="NCBIfam" id="NF043048">
    <property type="entry name" value="EnoyACPredFabV"/>
    <property type="match status" value="1"/>
</dbReference>
<comment type="caution">
    <text evidence="14">The sequence shown here is derived from an EMBL/GenBank/DDBJ whole genome shotgun (WGS) entry which is preliminary data.</text>
</comment>
<dbReference type="Pfam" id="PF12241">
    <property type="entry name" value="Enoyl_reductase"/>
    <property type="match status" value="1"/>
</dbReference>
<evidence type="ECO:0000256" key="10">
    <source>
        <dbReference type="ARBA" id="ARBA00048302"/>
    </source>
</evidence>
<keyword evidence="6" id="KW-0560">Oxidoreductase</keyword>
<comment type="catalytic activity">
    <reaction evidence="10">
        <text>a 2,3-saturated acyl-CoA + NAD(+) = a (2E)-enoyl-CoA + NADH + H(+)</text>
        <dbReference type="Rhea" id="RHEA:18177"/>
        <dbReference type="ChEBI" id="CHEBI:15378"/>
        <dbReference type="ChEBI" id="CHEBI:57540"/>
        <dbReference type="ChEBI" id="CHEBI:57945"/>
        <dbReference type="ChEBI" id="CHEBI:58856"/>
        <dbReference type="ChEBI" id="CHEBI:65111"/>
        <dbReference type="EC" id="1.3.1.44"/>
    </reaction>
</comment>
<dbReference type="EC" id="1.3.1.44" evidence="3"/>
<evidence type="ECO:0000313" key="14">
    <source>
        <dbReference type="EMBL" id="RSU01217.1"/>
    </source>
</evidence>
<keyword evidence="9" id="KW-0275">Fatty acid biosynthesis</keyword>
<evidence type="ECO:0000256" key="3">
    <source>
        <dbReference type="ARBA" id="ARBA00011983"/>
    </source>
</evidence>
<dbReference type="PANTHER" id="PTHR37480:SF1">
    <property type="entry name" value="ENOYL-[ACYL-CARRIER-PROTEIN] REDUCTASE [NADH]"/>
    <property type="match status" value="1"/>
</dbReference>
<evidence type="ECO:0000313" key="15">
    <source>
        <dbReference type="Proteomes" id="UP000288197"/>
    </source>
</evidence>
<dbReference type="Gene3D" id="3.40.50.720">
    <property type="entry name" value="NAD(P)-binding Rossmann-like Domain"/>
    <property type="match status" value="1"/>
</dbReference>
<dbReference type="OrthoDB" id="9802260at2"/>
<accession>A0A369AXH0</accession>
<protein>
    <recommendedName>
        <fullName evidence="3">trans-2-enoyl-CoA reductase (NAD(+))</fullName>
        <ecNumber evidence="3">1.3.1.44</ecNumber>
    </recommendedName>
</protein>
<evidence type="ECO:0000259" key="11">
    <source>
        <dbReference type="Pfam" id="PF07055"/>
    </source>
</evidence>
<proteinExistence type="predicted"/>
<dbReference type="Pfam" id="PF07055">
    <property type="entry name" value="Eno-Rase_FAD_bd"/>
    <property type="match status" value="1"/>
</dbReference>
<dbReference type="InterPro" id="IPR010758">
    <property type="entry name" value="Trans-2-enoyl-CoA_reductase"/>
</dbReference>
<keyword evidence="5" id="KW-0276">Fatty acid metabolism</keyword>
<evidence type="ECO:0000259" key="13">
    <source>
        <dbReference type="Pfam" id="PF12242"/>
    </source>
</evidence>
<dbReference type="PANTHER" id="PTHR37480">
    <property type="entry name" value="ENOYL-[ACYL-CARRIER-PROTEIN] REDUCTASE [NADH]"/>
    <property type="match status" value="1"/>
</dbReference>
<dbReference type="InterPro" id="IPR050048">
    <property type="entry name" value="FabV-like_NADH_b"/>
</dbReference>
<evidence type="ECO:0000256" key="8">
    <source>
        <dbReference type="ARBA" id="ARBA00023098"/>
    </source>
</evidence>
<feature type="domain" description="Enoyl reductase FAD binding" evidence="11">
    <location>
        <begin position="324"/>
        <end position="381"/>
    </location>
</feature>
<dbReference type="NCBIfam" id="NF010177">
    <property type="entry name" value="PRK13656.1"/>
    <property type="match status" value="1"/>
</dbReference>
<dbReference type="InterPro" id="IPR024906">
    <property type="entry name" value="Eno_Rdtase_FAD-bd_dom"/>
</dbReference>
<evidence type="ECO:0000256" key="6">
    <source>
        <dbReference type="ARBA" id="ARBA00023002"/>
    </source>
</evidence>
<organism evidence="14 15">
    <name type="scientific">Vagococcus fluvialis</name>
    <dbReference type="NCBI Taxonomy" id="2738"/>
    <lineage>
        <taxon>Bacteria</taxon>
        <taxon>Bacillati</taxon>
        <taxon>Bacillota</taxon>
        <taxon>Bacilli</taxon>
        <taxon>Lactobacillales</taxon>
        <taxon>Enterococcaceae</taxon>
        <taxon>Vagococcus</taxon>
    </lineage>
</organism>
<dbReference type="InterPro" id="IPR024910">
    <property type="entry name" value="Enoyl-CoA_Rdtase_cat_dom"/>
</dbReference>
<comment type="pathway">
    <text evidence="1">Lipid metabolism.</text>
</comment>
<dbReference type="RefSeq" id="WP_114289942.1">
    <property type="nucleotide sequence ID" value="NZ_CP122523.1"/>
</dbReference>
<dbReference type="GO" id="GO:0004318">
    <property type="term" value="F:enoyl-[acyl-carrier-protein] reductase (NADH) activity"/>
    <property type="evidence" value="ECO:0007669"/>
    <property type="project" value="TreeGrafter"/>
</dbReference>
<feature type="domain" description="Trans-2-enoyl-CoA reductase catalytic" evidence="12">
    <location>
        <begin position="83"/>
        <end position="318"/>
    </location>
</feature>
<evidence type="ECO:0000256" key="9">
    <source>
        <dbReference type="ARBA" id="ARBA00023160"/>
    </source>
</evidence>
<dbReference type="GO" id="GO:0051287">
    <property type="term" value="F:NAD binding"/>
    <property type="evidence" value="ECO:0007669"/>
    <property type="project" value="TreeGrafter"/>
</dbReference>
<keyword evidence="7" id="KW-0520">NAD</keyword>
<evidence type="ECO:0000259" key="12">
    <source>
        <dbReference type="Pfam" id="PF12241"/>
    </source>
</evidence>
<evidence type="ECO:0000256" key="4">
    <source>
        <dbReference type="ARBA" id="ARBA00022516"/>
    </source>
</evidence>
<evidence type="ECO:0000256" key="7">
    <source>
        <dbReference type="ARBA" id="ARBA00023027"/>
    </source>
</evidence>
<evidence type="ECO:0000256" key="2">
    <source>
        <dbReference type="ARBA" id="ARBA00011245"/>
    </source>
</evidence>
<keyword evidence="15" id="KW-1185">Reference proteome</keyword>
<reference evidence="14 15" key="1">
    <citation type="submission" date="2017-05" db="EMBL/GenBank/DDBJ databases">
        <title>Vagococcus spp. assemblies.</title>
        <authorList>
            <person name="Gulvik C.A."/>
        </authorList>
    </citation>
    <scope>NUCLEOTIDE SEQUENCE [LARGE SCALE GENOMIC DNA]</scope>
    <source>
        <strain evidence="14 15">NCFB 2497</strain>
    </source>
</reference>
<keyword evidence="8" id="KW-0443">Lipid metabolism</keyword>
<comment type="subunit">
    <text evidence="2">Monomer.</text>
</comment>
<dbReference type="AlphaFoldDB" id="A0A369AXH0"/>
<dbReference type="Proteomes" id="UP000288197">
    <property type="component" value="Unassembled WGS sequence"/>
</dbReference>
<name>A0A369AXH0_9ENTE</name>
<feature type="domain" description="Trans-2-enoyl-CoA reductase-like NAD(P)H binding" evidence="13">
    <location>
        <begin position="4"/>
        <end position="78"/>
    </location>
</feature>
<dbReference type="EMBL" id="NGJX01000008">
    <property type="protein sequence ID" value="RSU01217.1"/>
    <property type="molecule type" value="Genomic_DNA"/>
</dbReference>
<dbReference type="Pfam" id="PF12242">
    <property type="entry name" value="Eno-Rase_NADH_b"/>
    <property type="match status" value="1"/>
</dbReference>
<dbReference type="GO" id="GO:0050343">
    <property type="term" value="F:trans-2-enoyl-CoA reductase (NADH) activity"/>
    <property type="evidence" value="ECO:0007669"/>
    <property type="project" value="UniProtKB-EC"/>
</dbReference>
<evidence type="ECO:0000256" key="5">
    <source>
        <dbReference type="ARBA" id="ARBA00022832"/>
    </source>
</evidence>
<sequence length="397" mass="44932">MKLEMKLKNNAARSVNPYGCKQEVLNQINYVKEQGSYEGPKKVLVLGSSSSYGLASRITAAFGAHADTIGVSFERGPKDKTMLGTAGWYNNIFFREFAEKEGLIAKNFIGDAYSLEMKEAVINYIKEEFGGKIDLLVYSLAAPKRTDYKTGITYTSALKPIEKTVTGENINLEKEELFTQVVEPATEEEIEGTVKVMGGEDWEWWVELLKEEGLLAEGFKTTLYSYIGPKATHAFYHEGSLGVAKKQAEESSNRINESLKELNGESLICVSKAVTTKASVVIPILPKYLICLYKVMLEKGTHETPIMHKDRIFRTMFYGEEREFDDKGRLRPDSWELNEEVQQEVSALMEQLTPENFKSDLTAYNLFRKEFLNINGFEVDGNTIDEVNFEDLQKMKP</sequence>
<dbReference type="GeneID" id="63146807"/>
<evidence type="ECO:0000256" key="1">
    <source>
        <dbReference type="ARBA" id="ARBA00005189"/>
    </source>
</evidence>